<dbReference type="Proteomes" id="UP000037035">
    <property type="component" value="Unassembled WGS sequence"/>
</dbReference>
<accession>A0A0L6UTJ0</accession>
<name>A0A0L6UTJ0_9BASI</name>
<dbReference type="EMBL" id="LAVV01009116">
    <property type="protein sequence ID" value="KNZ51195.1"/>
    <property type="molecule type" value="Genomic_DNA"/>
</dbReference>
<evidence type="ECO:0000313" key="2">
    <source>
        <dbReference type="EMBL" id="KNZ51195.1"/>
    </source>
</evidence>
<evidence type="ECO:0000313" key="3">
    <source>
        <dbReference type="Proteomes" id="UP000037035"/>
    </source>
</evidence>
<reference evidence="2 3" key="1">
    <citation type="submission" date="2015-08" db="EMBL/GenBank/DDBJ databases">
        <title>Next Generation Sequencing and Analysis of the Genome of Puccinia sorghi L Schw, the Causal Agent of Maize Common Rust.</title>
        <authorList>
            <person name="Rochi L."/>
            <person name="Burguener G."/>
            <person name="Darino M."/>
            <person name="Turjanski A."/>
            <person name="Kreff E."/>
            <person name="Dieguez M.J."/>
            <person name="Sacco F."/>
        </authorList>
    </citation>
    <scope>NUCLEOTIDE SEQUENCE [LARGE SCALE GENOMIC DNA]</scope>
    <source>
        <strain evidence="2 3">RO10H11247</strain>
    </source>
</reference>
<feature type="compositionally biased region" description="Basic and acidic residues" evidence="1">
    <location>
        <begin position="183"/>
        <end position="192"/>
    </location>
</feature>
<sequence>MKTISISEILQQSSSNQLILKMPCDPRTLISRADVDANLVETTCCRMCFKLYPDSRKAPMFCTHQSFKLTPACKEALFIQKTTHTGIKDFGLFPPEKNSNIMPINYHVPRFLLVSQPISTWLTWLLSKPDTEAAIETWEREIKSSGDILVDFQQPRKLLVLPWQQQLSSAQCVTPKTTNLKNSRSDPFEKNTRHWQQQKSQRRLNLQMHKMQSSKRQVYAGLS</sequence>
<dbReference type="AlphaFoldDB" id="A0A0L6UTJ0"/>
<evidence type="ECO:0000256" key="1">
    <source>
        <dbReference type="SAM" id="MobiDB-lite"/>
    </source>
</evidence>
<proteinExistence type="predicted"/>
<dbReference type="STRING" id="27349.A0A0L6UTJ0"/>
<comment type="caution">
    <text evidence="2">The sequence shown here is derived from an EMBL/GenBank/DDBJ whole genome shotgun (WGS) entry which is preliminary data.</text>
</comment>
<feature type="region of interest" description="Disordered" evidence="1">
    <location>
        <begin position="178"/>
        <end position="204"/>
    </location>
</feature>
<dbReference type="VEuPathDB" id="FungiDB:VP01_4052g2"/>
<gene>
    <name evidence="2" type="ORF">VP01_4052g2</name>
</gene>
<dbReference type="OrthoDB" id="3269001at2759"/>
<protein>
    <submittedName>
        <fullName evidence="2">Uncharacterized protein</fullName>
    </submittedName>
</protein>
<keyword evidence="3" id="KW-1185">Reference proteome</keyword>
<organism evidence="2 3">
    <name type="scientific">Puccinia sorghi</name>
    <dbReference type="NCBI Taxonomy" id="27349"/>
    <lineage>
        <taxon>Eukaryota</taxon>
        <taxon>Fungi</taxon>
        <taxon>Dikarya</taxon>
        <taxon>Basidiomycota</taxon>
        <taxon>Pucciniomycotina</taxon>
        <taxon>Pucciniomycetes</taxon>
        <taxon>Pucciniales</taxon>
        <taxon>Pucciniaceae</taxon>
        <taxon>Puccinia</taxon>
    </lineage>
</organism>